<evidence type="ECO:0000256" key="5">
    <source>
        <dbReference type="ARBA" id="ARBA00022723"/>
    </source>
</evidence>
<keyword evidence="7 9" id="KW-0408">Iron</keyword>
<dbReference type="PROSITE" id="PS00086">
    <property type="entry name" value="CYTOCHROME_P450"/>
    <property type="match status" value="1"/>
</dbReference>
<dbReference type="Gene3D" id="1.10.630.10">
    <property type="entry name" value="Cytochrome P450"/>
    <property type="match status" value="1"/>
</dbReference>
<comment type="caution">
    <text evidence="11">The sequence shown here is derived from an EMBL/GenBank/DDBJ whole genome shotgun (WGS) entry which is preliminary data.</text>
</comment>
<evidence type="ECO:0000313" key="11">
    <source>
        <dbReference type="EMBL" id="KAF4622580.1"/>
    </source>
</evidence>
<dbReference type="GO" id="GO:0016705">
    <property type="term" value="F:oxidoreductase activity, acting on paired donors, with incorporation or reduction of molecular oxygen"/>
    <property type="evidence" value="ECO:0007669"/>
    <property type="project" value="InterPro"/>
</dbReference>
<gene>
    <name evidence="11" type="ORF">D9613_009398</name>
</gene>
<organism evidence="11 12">
    <name type="scientific">Agrocybe pediades</name>
    <dbReference type="NCBI Taxonomy" id="84607"/>
    <lineage>
        <taxon>Eukaryota</taxon>
        <taxon>Fungi</taxon>
        <taxon>Dikarya</taxon>
        <taxon>Basidiomycota</taxon>
        <taxon>Agaricomycotina</taxon>
        <taxon>Agaricomycetes</taxon>
        <taxon>Agaricomycetidae</taxon>
        <taxon>Agaricales</taxon>
        <taxon>Agaricineae</taxon>
        <taxon>Strophariaceae</taxon>
        <taxon>Agrocybe</taxon>
    </lineage>
</organism>
<evidence type="ECO:0000256" key="7">
    <source>
        <dbReference type="ARBA" id="ARBA00023004"/>
    </source>
</evidence>
<dbReference type="Proteomes" id="UP000521872">
    <property type="component" value="Unassembled WGS sequence"/>
</dbReference>
<proteinExistence type="inferred from homology"/>
<evidence type="ECO:0008006" key="13">
    <source>
        <dbReference type="Google" id="ProtNLM"/>
    </source>
</evidence>
<dbReference type="EMBL" id="JAACJL010000002">
    <property type="protein sequence ID" value="KAF4622580.1"/>
    <property type="molecule type" value="Genomic_DNA"/>
</dbReference>
<comment type="pathway">
    <text evidence="2">Secondary metabolite biosynthesis.</text>
</comment>
<reference evidence="11 12" key="1">
    <citation type="submission" date="2019-12" db="EMBL/GenBank/DDBJ databases">
        <authorList>
            <person name="Floudas D."/>
            <person name="Bentzer J."/>
            <person name="Ahren D."/>
            <person name="Johansson T."/>
            <person name="Persson P."/>
            <person name="Tunlid A."/>
        </authorList>
    </citation>
    <scope>NUCLEOTIDE SEQUENCE [LARGE SCALE GENOMIC DNA]</scope>
    <source>
        <strain evidence="11 12">CBS 102.39</strain>
    </source>
</reference>
<evidence type="ECO:0000256" key="10">
    <source>
        <dbReference type="RuleBase" id="RU000461"/>
    </source>
</evidence>
<dbReference type="GO" id="GO:0004497">
    <property type="term" value="F:monooxygenase activity"/>
    <property type="evidence" value="ECO:0007669"/>
    <property type="project" value="UniProtKB-KW"/>
</dbReference>
<evidence type="ECO:0000256" key="4">
    <source>
        <dbReference type="ARBA" id="ARBA00022617"/>
    </source>
</evidence>
<comment type="similarity">
    <text evidence="3 10">Belongs to the cytochrome P450 family.</text>
</comment>
<dbReference type="AlphaFoldDB" id="A0A8H4R359"/>
<comment type="cofactor">
    <cofactor evidence="1 9">
        <name>heme</name>
        <dbReference type="ChEBI" id="CHEBI:30413"/>
    </cofactor>
</comment>
<evidence type="ECO:0000256" key="8">
    <source>
        <dbReference type="ARBA" id="ARBA00023033"/>
    </source>
</evidence>
<keyword evidence="6 10" id="KW-0560">Oxidoreductase</keyword>
<evidence type="ECO:0000256" key="3">
    <source>
        <dbReference type="ARBA" id="ARBA00010617"/>
    </source>
</evidence>
<feature type="binding site" description="axial binding residue" evidence="9">
    <location>
        <position position="457"/>
    </location>
    <ligand>
        <name>heme</name>
        <dbReference type="ChEBI" id="CHEBI:30413"/>
    </ligand>
    <ligandPart>
        <name>Fe</name>
        <dbReference type="ChEBI" id="CHEBI:18248"/>
    </ligandPart>
</feature>
<protein>
    <recommendedName>
        <fullName evidence="13">Cytochrome P450</fullName>
    </recommendedName>
</protein>
<dbReference type="GO" id="GO:0020037">
    <property type="term" value="F:heme binding"/>
    <property type="evidence" value="ECO:0007669"/>
    <property type="project" value="InterPro"/>
</dbReference>
<dbReference type="InterPro" id="IPR036396">
    <property type="entry name" value="Cyt_P450_sf"/>
</dbReference>
<dbReference type="PANTHER" id="PTHR46300">
    <property type="entry name" value="P450, PUTATIVE (EUROFUNG)-RELATED-RELATED"/>
    <property type="match status" value="1"/>
</dbReference>
<keyword evidence="4 9" id="KW-0349">Heme</keyword>
<evidence type="ECO:0000256" key="1">
    <source>
        <dbReference type="ARBA" id="ARBA00001971"/>
    </source>
</evidence>
<dbReference type="InterPro" id="IPR050364">
    <property type="entry name" value="Cytochrome_P450_fung"/>
</dbReference>
<evidence type="ECO:0000256" key="2">
    <source>
        <dbReference type="ARBA" id="ARBA00005179"/>
    </source>
</evidence>
<evidence type="ECO:0000313" key="12">
    <source>
        <dbReference type="Proteomes" id="UP000521872"/>
    </source>
</evidence>
<accession>A0A8H4R359</accession>
<evidence type="ECO:0000256" key="9">
    <source>
        <dbReference type="PIRSR" id="PIRSR602401-1"/>
    </source>
</evidence>
<keyword evidence="12" id="KW-1185">Reference proteome</keyword>
<evidence type="ECO:0000256" key="6">
    <source>
        <dbReference type="ARBA" id="ARBA00023002"/>
    </source>
</evidence>
<dbReference type="SUPFAM" id="SSF48264">
    <property type="entry name" value="Cytochrome P450"/>
    <property type="match status" value="1"/>
</dbReference>
<dbReference type="InterPro" id="IPR002401">
    <property type="entry name" value="Cyt_P450_E_grp-I"/>
</dbReference>
<name>A0A8H4R359_9AGAR</name>
<sequence length="529" mass="59923">MSMMWHSPPGLPTNFQGVAIAVLLCLLLLKWTSSIRNKRSSLPLPPSPKGSLPILGNLFSMPTKLEWKQYHQWCKEFGTDILYLNVAGTSMIVLDTEEAASDLLEKRSSKYSGRFRMPMVLEVMKWNFIVGFMDYGQQWRGNRRIIHNIFHPNAAARLKPQMLRSTRHLLNRFLDHPSNVVGNFRHMSGETILSITYGIQVKEYNDPYVKTIQEGMDILGVASIPGTYLVDTFPILKYVPEWLPGASFKRKAREWKDLGRRVVEEPYEAAKRLIASGDHSHNFVAFSLDRIQSEDDAERKQKEEDVKASAGTMYAAGSDTTTSTLSSCVLGLLLRPELIKRAQRDIDSVTKGMRLPEFDDESQLPFITALVKESLRWEEVLPIAIPHHNSTEDEYKGYRIPAGSIIIPNAWAMLHDERVYPDPFSFKPERFLKADGTLDTSVKDPSHACFGFGRRICPGRYMAYSAVWIAVASLLSVFDIEKAVDGNGNIIEPKYEYISSLVRLPEPFTCSIKPRSKAAEKLIRSANMT</sequence>
<dbReference type="InterPro" id="IPR001128">
    <property type="entry name" value="Cyt_P450"/>
</dbReference>
<dbReference type="Pfam" id="PF00067">
    <property type="entry name" value="p450"/>
    <property type="match status" value="1"/>
</dbReference>
<dbReference type="GO" id="GO:0005506">
    <property type="term" value="F:iron ion binding"/>
    <property type="evidence" value="ECO:0007669"/>
    <property type="project" value="InterPro"/>
</dbReference>
<dbReference type="CDD" id="cd11065">
    <property type="entry name" value="CYP64-like"/>
    <property type="match status" value="1"/>
</dbReference>
<dbReference type="InterPro" id="IPR017972">
    <property type="entry name" value="Cyt_P450_CS"/>
</dbReference>
<keyword evidence="8 10" id="KW-0503">Monooxygenase</keyword>
<dbReference type="PANTHER" id="PTHR46300:SF7">
    <property type="entry name" value="P450, PUTATIVE (EUROFUNG)-RELATED"/>
    <property type="match status" value="1"/>
</dbReference>
<dbReference type="PRINTS" id="PR00463">
    <property type="entry name" value="EP450I"/>
</dbReference>
<keyword evidence="5 9" id="KW-0479">Metal-binding</keyword>